<keyword evidence="1" id="KW-1133">Transmembrane helix</keyword>
<evidence type="ECO:0000313" key="3">
    <source>
        <dbReference type="Proteomes" id="UP000613768"/>
    </source>
</evidence>
<accession>A0AAW3ZLZ9</accession>
<dbReference type="RefSeq" id="WP_192029020.1">
    <property type="nucleotide sequence ID" value="NZ_JACYTR010000011.1"/>
</dbReference>
<evidence type="ECO:0000256" key="1">
    <source>
        <dbReference type="SAM" id="Phobius"/>
    </source>
</evidence>
<organism evidence="2 3">
    <name type="scientific">Pseudomarimonas arenosa</name>
    <dbReference type="NCBI Taxonomy" id="2774145"/>
    <lineage>
        <taxon>Bacteria</taxon>
        <taxon>Pseudomonadati</taxon>
        <taxon>Pseudomonadota</taxon>
        <taxon>Gammaproteobacteria</taxon>
        <taxon>Lysobacterales</taxon>
        <taxon>Lysobacteraceae</taxon>
        <taxon>Pseudomarimonas</taxon>
    </lineage>
</organism>
<evidence type="ECO:0000313" key="2">
    <source>
        <dbReference type="EMBL" id="MBD8525674.1"/>
    </source>
</evidence>
<keyword evidence="3" id="KW-1185">Reference proteome</keyword>
<feature type="transmembrane region" description="Helical" evidence="1">
    <location>
        <begin position="54"/>
        <end position="73"/>
    </location>
</feature>
<evidence type="ECO:0008006" key="4">
    <source>
        <dbReference type="Google" id="ProtNLM"/>
    </source>
</evidence>
<keyword evidence="1" id="KW-0812">Transmembrane</keyword>
<gene>
    <name evidence="2" type="ORF">IFO71_07955</name>
</gene>
<sequence length="252" mass="27901">MGRAATNADFDRGALSKDDPALIGASSVRTRCLTQPPLINPAANDRARQQRQPMLVRSILCLSLALLSCPIAATNAFDAASLRLQTGALKLEDRDTRTIYRASALLPLGFGYVRAETAHASGAALSFDRSQLLLGIHHELFDRAHAFAAVGIERLRSRATIELTDSTTRRLSQDDYSAGLELGLSWHLHNRWTMQLSLAHFDRKQSSLRASLPASFARLSNEWRIGKRVSLVADIVTGEDYREYLLGPEWNF</sequence>
<dbReference type="Proteomes" id="UP000613768">
    <property type="component" value="Unassembled WGS sequence"/>
</dbReference>
<comment type="caution">
    <text evidence="2">The sequence shown here is derived from an EMBL/GenBank/DDBJ whole genome shotgun (WGS) entry which is preliminary data.</text>
</comment>
<proteinExistence type="predicted"/>
<keyword evidence="1" id="KW-0472">Membrane</keyword>
<protein>
    <recommendedName>
        <fullName evidence="4">DUF481 domain-containing protein</fullName>
    </recommendedName>
</protein>
<dbReference type="AlphaFoldDB" id="A0AAW3ZLZ9"/>
<dbReference type="EMBL" id="JACYTR010000011">
    <property type="protein sequence ID" value="MBD8525674.1"/>
    <property type="molecule type" value="Genomic_DNA"/>
</dbReference>
<name>A0AAW3ZLZ9_9GAMM</name>
<reference evidence="2 3" key="1">
    <citation type="submission" date="2020-09" db="EMBL/GenBank/DDBJ databases">
        <title>Pseudoxanthomonas sp. CAU 1598 isolated from sand of Yaerae Beach.</title>
        <authorList>
            <person name="Kim W."/>
        </authorList>
    </citation>
    <scope>NUCLEOTIDE SEQUENCE [LARGE SCALE GENOMIC DNA]</scope>
    <source>
        <strain evidence="2 3">CAU 1598</strain>
    </source>
</reference>